<evidence type="ECO:0000256" key="1">
    <source>
        <dbReference type="SAM" id="SignalP"/>
    </source>
</evidence>
<evidence type="ECO:0000313" key="2">
    <source>
        <dbReference type="EMBL" id="GIG86421.1"/>
    </source>
</evidence>
<sequence length="143" mass="15311">MPVIPVRRWSGAVGALALAAVAIIAPAGPTQAAVGDLPTVIAEPASTSIPEGTGAGFRVRLSHPPAEAAYLQMTMRGTGRWISQPVMLRFTPTNWSNWQGFGLGSAQDEDTIDNVLVITLSFPGYLSDTVTFTQIDDDRPRYR</sequence>
<organism evidence="2 3">
    <name type="scientific">Plantactinospora endophytica</name>
    <dbReference type="NCBI Taxonomy" id="673535"/>
    <lineage>
        <taxon>Bacteria</taxon>
        <taxon>Bacillati</taxon>
        <taxon>Actinomycetota</taxon>
        <taxon>Actinomycetes</taxon>
        <taxon>Micromonosporales</taxon>
        <taxon>Micromonosporaceae</taxon>
        <taxon>Plantactinospora</taxon>
    </lineage>
</organism>
<feature type="chain" id="PRO_5047011419" evidence="1">
    <location>
        <begin position="33"/>
        <end position="143"/>
    </location>
</feature>
<feature type="signal peptide" evidence="1">
    <location>
        <begin position="1"/>
        <end position="32"/>
    </location>
</feature>
<reference evidence="2 3" key="1">
    <citation type="submission" date="2021-01" db="EMBL/GenBank/DDBJ databases">
        <title>Whole genome shotgun sequence of Plantactinospora endophytica NBRC 110450.</title>
        <authorList>
            <person name="Komaki H."/>
            <person name="Tamura T."/>
        </authorList>
    </citation>
    <scope>NUCLEOTIDE SEQUENCE [LARGE SCALE GENOMIC DNA]</scope>
    <source>
        <strain evidence="2 3">NBRC 110450</strain>
    </source>
</reference>
<proteinExistence type="predicted"/>
<accession>A0ABQ4DVE0</accession>
<protein>
    <submittedName>
        <fullName evidence="2">Uncharacterized protein</fullName>
    </submittedName>
</protein>
<gene>
    <name evidence="2" type="ORF">Pen02_13570</name>
</gene>
<dbReference type="Proteomes" id="UP000646749">
    <property type="component" value="Unassembled WGS sequence"/>
</dbReference>
<evidence type="ECO:0000313" key="3">
    <source>
        <dbReference type="Proteomes" id="UP000646749"/>
    </source>
</evidence>
<keyword evidence="1" id="KW-0732">Signal</keyword>
<name>A0ABQ4DVE0_9ACTN</name>
<comment type="caution">
    <text evidence="2">The sequence shown here is derived from an EMBL/GenBank/DDBJ whole genome shotgun (WGS) entry which is preliminary data.</text>
</comment>
<dbReference type="EMBL" id="BONW01000004">
    <property type="protein sequence ID" value="GIG86421.1"/>
    <property type="molecule type" value="Genomic_DNA"/>
</dbReference>
<keyword evidence="3" id="KW-1185">Reference proteome</keyword>
<dbReference type="RefSeq" id="WP_203865045.1">
    <property type="nucleotide sequence ID" value="NZ_BONW01000004.1"/>
</dbReference>